<dbReference type="FunFam" id="3.30.300.30:FF:000006">
    <property type="entry name" value="Long-chain-fatty-acid--CoA ligase FadD"/>
    <property type="match status" value="1"/>
</dbReference>
<dbReference type="CDD" id="cd05936">
    <property type="entry name" value="FC-FACS_FadD_like"/>
    <property type="match status" value="1"/>
</dbReference>
<dbReference type="Pfam" id="PF13193">
    <property type="entry name" value="AMP-binding_C"/>
    <property type="match status" value="1"/>
</dbReference>
<dbReference type="KEGG" id="bex:A11Q_1071"/>
<evidence type="ECO:0000256" key="1">
    <source>
        <dbReference type="ARBA" id="ARBA00001946"/>
    </source>
</evidence>
<evidence type="ECO:0000259" key="15">
    <source>
        <dbReference type="Pfam" id="PF00501"/>
    </source>
</evidence>
<organism evidence="17 18">
    <name type="scientific">Pseudobdellovibrio exovorus JSS</name>
    <dbReference type="NCBI Taxonomy" id="1184267"/>
    <lineage>
        <taxon>Bacteria</taxon>
        <taxon>Pseudomonadati</taxon>
        <taxon>Bdellovibrionota</taxon>
        <taxon>Bdellovibrionia</taxon>
        <taxon>Bdellovibrionales</taxon>
        <taxon>Pseudobdellovibrionaceae</taxon>
        <taxon>Pseudobdellovibrio</taxon>
    </lineage>
</organism>
<keyword evidence="6" id="KW-0547">Nucleotide-binding</keyword>
<keyword evidence="5 17" id="KW-0436">Ligase</keyword>
<evidence type="ECO:0000313" key="17">
    <source>
        <dbReference type="EMBL" id="AGH95287.1"/>
    </source>
</evidence>
<evidence type="ECO:0000256" key="11">
    <source>
        <dbReference type="ARBA" id="ARBA00023136"/>
    </source>
</evidence>
<keyword evidence="7" id="KW-0276">Fatty acid metabolism</keyword>
<name>M4V7B4_9BACT</name>
<dbReference type="FunFam" id="3.40.50.12780:FF:000003">
    <property type="entry name" value="Long-chain-fatty-acid--CoA ligase FadD"/>
    <property type="match status" value="1"/>
</dbReference>
<dbReference type="PANTHER" id="PTHR43767:SF8">
    <property type="entry name" value="LONG-CHAIN-FATTY-ACID--COA LIGASE"/>
    <property type="match status" value="1"/>
</dbReference>
<dbReference type="AlphaFoldDB" id="M4V7B4"/>
<reference evidence="17 18" key="1">
    <citation type="journal article" date="2013" name="ISME J.">
        <title>By their genes ye shall know them: genomic signatures of predatory bacteria.</title>
        <authorList>
            <person name="Pasternak Z."/>
            <person name="Pietrokovski S."/>
            <person name="Rotem O."/>
            <person name="Gophna U."/>
            <person name="Lurie-Weinberger M.N."/>
            <person name="Jurkevitch E."/>
        </authorList>
    </citation>
    <scope>NUCLEOTIDE SEQUENCE [LARGE SCALE GENOMIC DNA]</scope>
    <source>
        <strain evidence="17 18">JSS</strain>
    </source>
</reference>
<evidence type="ECO:0000256" key="2">
    <source>
        <dbReference type="ARBA" id="ARBA00004170"/>
    </source>
</evidence>
<dbReference type="GO" id="GO:0005524">
    <property type="term" value="F:ATP binding"/>
    <property type="evidence" value="ECO:0007669"/>
    <property type="project" value="UniProtKB-KW"/>
</dbReference>
<dbReference type="InterPro" id="IPR020845">
    <property type="entry name" value="AMP-binding_CS"/>
</dbReference>
<dbReference type="SUPFAM" id="SSF56801">
    <property type="entry name" value="Acetyl-CoA synthetase-like"/>
    <property type="match status" value="1"/>
</dbReference>
<dbReference type="InterPro" id="IPR045851">
    <property type="entry name" value="AMP-bd_C_sf"/>
</dbReference>
<dbReference type="GO" id="GO:0004467">
    <property type="term" value="F:long-chain fatty acid-CoA ligase activity"/>
    <property type="evidence" value="ECO:0007669"/>
    <property type="project" value="UniProtKB-EC"/>
</dbReference>
<dbReference type="GO" id="GO:0016020">
    <property type="term" value="C:membrane"/>
    <property type="evidence" value="ECO:0007669"/>
    <property type="project" value="UniProtKB-SubCell"/>
</dbReference>
<dbReference type="EC" id="6.2.1.3" evidence="12"/>
<keyword evidence="10" id="KW-0443">Lipid metabolism</keyword>
<comment type="similarity">
    <text evidence="4">Belongs to the ATP-dependent AMP-binding enzyme family.</text>
</comment>
<evidence type="ECO:0000256" key="9">
    <source>
        <dbReference type="ARBA" id="ARBA00022842"/>
    </source>
</evidence>
<protein>
    <recommendedName>
        <fullName evidence="13">Long-chain-fatty-acid--CoA ligase</fullName>
        <ecNumber evidence="12">6.2.1.3</ecNumber>
    </recommendedName>
    <alternativeName>
        <fullName evidence="14">Long-chain acyl-CoA synthetase</fullName>
    </alternativeName>
</protein>
<dbReference type="HOGENOM" id="CLU_000022_59_9_7"/>
<dbReference type="Gene3D" id="3.30.300.30">
    <property type="match status" value="1"/>
</dbReference>
<dbReference type="OrthoDB" id="5290192at2"/>
<dbReference type="Pfam" id="PF00501">
    <property type="entry name" value="AMP-binding"/>
    <property type="match status" value="1"/>
</dbReference>
<keyword evidence="8" id="KW-0067">ATP-binding</keyword>
<feature type="domain" description="AMP-dependent synthetase/ligase" evidence="15">
    <location>
        <begin position="31"/>
        <end position="419"/>
    </location>
</feature>
<comment type="cofactor">
    <cofactor evidence="1">
        <name>Mg(2+)</name>
        <dbReference type="ChEBI" id="CHEBI:18420"/>
    </cofactor>
</comment>
<dbReference type="PROSITE" id="PS00455">
    <property type="entry name" value="AMP_BINDING"/>
    <property type="match status" value="1"/>
</dbReference>
<sequence length="556" mass="62094">MQKQWIKHYPKSVPQNININEYQNILEVSDEAIRKYRNKVAFSNFDVDLTYHELDILSGQMASYFQNTLGLKKGDRIAIQMPNVLQYPIALFAAFRAGLIVVNTNPLYTATEMRHQFKDSGVKAVVILANYASLLETVIKDTEIEHVVVTQIGDQLPLIKKHLINFVLKKIKKMVPDYSLKHHTWSEALRFGAQKTYVQPKLSHDDIAFLQYTGGTTGVSKGAVLTHRNIIANMQQIAAWMQPKLVSGEEIAITPLPMYHIFSLTVCSLALMRYGTQNVLITNPRDIPAFIKTMKKYKFTVMTGVNTLFNALANNPAIKEVDFSHTKVCVAGAMALQKAVKDNWKKATGTDVIEGYGLTETSPVATCNPIDGTDRVGTIGLPLPETDIKLIDEDGNEVTKIGEPGELCVKGPQVMQGYYNRPDETAKVLKDGWLYTGDIATADDDGFFKIVDRKKDMILVSGFNVYPNEVEDVIAKHPKVLEVAAIGVQDAHSGEVVKVVVVKKEESLTEKEVIDFARQSLTNYKVPKHVEFRAELPKTNVGKVLRRALRDSSAQK</sequence>
<dbReference type="InterPro" id="IPR050237">
    <property type="entry name" value="ATP-dep_AMP-bd_enzyme"/>
</dbReference>
<evidence type="ECO:0000256" key="4">
    <source>
        <dbReference type="ARBA" id="ARBA00006432"/>
    </source>
</evidence>
<dbReference type="Gene3D" id="3.40.50.980">
    <property type="match status" value="2"/>
</dbReference>
<evidence type="ECO:0000256" key="13">
    <source>
        <dbReference type="ARBA" id="ARBA00039545"/>
    </source>
</evidence>
<dbReference type="InterPro" id="IPR000873">
    <property type="entry name" value="AMP-dep_synth/lig_dom"/>
</dbReference>
<evidence type="ECO:0000256" key="5">
    <source>
        <dbReference type="ARBA" id="ARBA00022598"/>
    </source>
</evidence>
<dbReference type="RefSeq" id="WP_015469777.1">
    <property type="nucleotide sequence ID" value="NC_020813.1"/>
</dbReference>
<evidence type="ECO:0000256" key="14">
    <source>
        <dbReference type="ARBA" id="ARBA00042773"/>
    </source>
</evidence>
<proteinExistence type="inferred from homology"/>
<dbReference type="Proteomes" id="UP000012040">
    <property type="component" value="Chromosome"/>
</dbReference>
<evidence type="ECO:0000313" key="18">
    <source>
        <dbReference type="Proteomes" id="UP000012040"/>
    </source>
</evidence>
<dbReference type="PANTHER" id="PTHR43767">
    <property type="entry name" value="LONG-CHAIN-FATTY-ACID--COA LIGASE"/>
    <property type="match status" value="1"/>
</dbReference>
<evidence type="ECO:0000256" key="10">
    <source>
        <dbReference type="ARBA" id="ARBA00023098"/>
    </source>
</evidence>
<evidence type="ECO:0000256" key="7">
    <source>
        <dbReference type="ARBA" id="ARBA00022832"/>
    </source>
</evidence>
<evidence type="ECO:0000256" key="8">
    <source>
        <dbReference type="ARBA" id="ARBA00022840"/>
    </source>
</evidence>
<keyword evidence="9" id="KW-0460">Magnesium</keyword>
<dbReference type="EMBL" id="CP003537">
    <property type="protein sequence ID" value="AGH95287.1"/>
    <property type="molecule type" value="Genomic_DNA"/>
</dbReference>
<accession>M4V7B4</accession>
<feature type="domain" description="AMP-binding enzyme C-terminal" evidence="16">
    <location>
        <begin position="469"/>
        <end position="543"/>
    </location>
</feature>
<comment type="pathway">
    <text evidence="3">Lipid metabolism; fatty acid beta-oxidation.</text>
</comment>
<dbReference type="InterPro" id="IPR025110">
    <property type="entry name" value="AMP-bd_C"/>
</dbReference>
<dbReference type="PATRIC" id="fig|1184267.3.peg.1084"/>
<keyword evidence="11" id="KW-0472">Membrane</keyword>
<gene>
    <name evidence="17" type="ORF">A11Q_1071</name>
</gene>
<keyword evidence="18" id="KW-1185">Reference proteome</keyword>
<evidence type="ECO:0000256" key="6">
    <source>
        <dbReference type="ARBA" id="ARBA00022741"/>
    </source>
</evidence>
<dbReference type="eggNOG" id="COG0318">
    <property type="taxonomic scope" value="Bacteria"/>
</dbReference>
<dbReference type="STRING" id="1184267.A11Q_1071"/>
<evidence type="ECO:0000256" key="3">
    <source>
        <dbReference type="ARBA" id="ARBA00005005"/>
    </source>
</evidence>
<comment type="subcellular location">
    <subcellularLocation>
        <location evidence="2">Membrane</location>
        <topology evidence="2">Peripheral membrane protein</topology>
    </subcellularLocation>
</comment>
<evidence type="ECO:0000256" key="12">
    <source>
        <dbReference type="ARBA" id="ARBA00026121"/>
    </source>
</evidence>
<evidence type="ECO:0000259" key="16">
    <source>
        <dbReference type="Pfam" id="PF13193"/>
    </source>
</evidence>
<dbReference type="Gene3D" id="2.30.38.10">
    <property type="entry name" value="Luciferase, Domain 3"/>
    <property type="match status" value="1"/>
</dbReference>